<evidence type="ECO:0000256" key="4">
    <source>
        <dbReference type="PROSITE-ProRule" id="PRU00277"/>
    </source>
</evidence>
<proteinExistence type="predicted"/>
<evidence type="ECO:0000256" key="1">
    <source>
        <dbReference type="ARBA" id="ARBA00000971"/>
    </source>
</evidence>
<comment type="catalytic activity">
    <reaction evidence="1 4">
        <text>[protein]-peptidylproline (omega=180) = [protein]-peptidylproline (omega=0)</text>
        <dbReference type="Rhea" id="RHEA:16237"/>
        <dbReference type="Rhea" id="RHEA-COMP:10747"/>
        <dbReference type="Rhea" id="RHEA-COMP:10748"/>
        <dbReference type="ChEBI" id="CHEBI:83833"/>
        <dbReference type="ChEBI" id="CHEBI:83834"/>
        <dbReference type="EC" id="5.2.1.8"/>
    </reaction>
</comment>
<comment type="caution">
    <text evidence="6">The sequence shown here is derived from an EMBL/GenBank/DDBJ whole genome shotgun (WGS) entry which is preliminary data.</text>
</comment>
<dbReference type="InterPro" id="IPR046357">
    <property type="entry name" value="PPIase_dom_sf"/>
</dbReference>
<dbReference type="SUPFAM" id="SSF54534">
    <property type="entry name" value="FKBP-like"/>
    <property type="match status" value="2"/>
</dbReference>
<reference evidence="6 7" key="1">
    <citation type="submission" date="2014-04" db="EMBL/GenBank/DDBJ databases">
        <title>Characterization and application of a salt tolerant electro-active bacterium.</title>
        <authorList>
            <person name="Yang L."/>
            <person name="Wei S."/>
            <person name="Tay Q.X.M."/>
        </authorList>
    </citation>
    <scope>NUCLEOTIDE SEQUENCE [LARGE SCALE GENOMIC DNA]</scope>
    <source>
        <strain evidence="6 7">LY1</strain>
    </source>
</reference>
<dbReference type="RefSeq" id="WP_051720024.1">
    <property type="nucleotide sequence ID" value="NZ_JMIH01000023.1"/>
</dbReference>
<keyword evidence="3 4" id="KW-0697">Rotamase</keyword>
<dbReference type="OrthoDB" id="979394at2"/>
<dbReference type="Proteomes" id="UP000027821">
    <property type="component" value="Unassembled WGS sequence"/>
</dbReference>
<accession>A0A074KSE4</accession>
<dbReference type="PROSITE" id="PS50059">
    <property type="entry name" value="FKBP_PPIASE"/>
    <property type="match status" value="1"/>
</dbReference>
<keyword evidence="7" id="KW-1185">Reference proteome</keyword>
<evidence type="ECO:0000256" key="2">
    <source>
        <dbReference type="ARBA" id="ARBA00013194"/>
    </source>
</evidence>
<name>A0A074KSE4_9BACT</name>
<protein>
    <recommendedName>
        <fullName evidence="2 4">peptidylprolyl isomerase</fullName>
        <ecNumber evidence="2 4">5.2.1.8</ecNumber>
    </recommendedName>
</protein>
<dbReference type="GO" id="GO:0003755">
    <property type="term" value="F:peptidyl-prolyl cis-trans isomerase activity"/>
    <property type="evidence" value="ECO:0007669"/>
    <property type="project" value="UniProtKB-KW"/>
</dbReference>
<evidence type="ECO:0000313" key="6">
    <source>
        <dbReference type="EMBL" id="KEO72881.1"/>
    </source>
</evidence>
<organism evidence="6 7">
    <name type="scientific">Anditalea andensis</name>
    <dbReference type="NCBI Taxonomy" id="1048983"/>
    <lineage>
        <taxon>Bacteria</taxon>
        <taxon>Pseudomonadati</taxon>
        <taxon>Bacteroidota</taxon>
        <taxon>Cytophagia</taxon>
        <taxon>Cytophagales</taxon>
        <taxon>Cytophagaceae</taxon>
        <taxon>Anditalea</taxon>
    </lineage>
</organism>
<dbReference type="InterPro" id="IPR001179">
    <property type="entry name" value="PPIase_FKBP_dom"/>
</dbReference>
<evidence type="ECO:0000259" key="5">
    <source>
        <dbReference type="PROSITE" id="PS50059"/>
    </source>
</evidence>
<dbReference type="Pfam" id="PF00254">
    <property type="entry name" value="FKBP_C"/>
    <property type="match status" value="1"/>
</dbReference>
<dbReference type="STRING" id="1048983.EL17_14740"/>
<dbReference type="EC" id="5.2.1.8" evidence="2 4"/>
<feature type="domain" description="PPIase FKBP-type" evidence="5">
    <location>
        <begin position="75"/>
        <end position="165"/>
    </location>
</feature>
<evidence type="ECO:0000313" key="7">
    <source>
        <dbReference type="Proteomes" id="UP000027821"/>
    </source>
</evidence>
<dbReference type="Gene3D" id="3.10.50.40">
    <property type="match status" value="2"/>
</dbReference>
<keyword evidence="4" id="KW-0413">Isomerase</keyword>
<dbReference type="EMBL" id="JMIH01000023">
    <property type="protein sequence ID" value="KEO72881.1"/>
    <property type="molecule type" value="Genomic_DNA"/>
</dbReference>
<sequence length="321" mass="36042">MMKLITRSAAALIMVFGLNSCLPEVESEMDKIIERDDQLLQTYITQNNIEAQKTQMGFYYVKELEVESGTQIANNSILGIYYNIKTIDGQLIESYTPADGEPRLFLHGETGIIPRVINFAAGLAKEGEVIKLYAPSYLAYGNYGYQQLILPNSNLDLTVTFAKIYTADQLKAMEDQQIQAFIAANQLEGFTKTEEGAYMRVMEPGEADSKVTENGSNIRFNYELFHLNETEPFLRGAQDSGAANIILGAQNNLKFLNIALKGIKKEAKVELLTPSHLGYGPTIQVIPERIRQDLIQKELIQDRVKTYQPIRFVARLKAIAQ</sequence>
<evidence type="ECO:0000256" key="3">
    <source>
        <dbReference type="ARBA" id="ARBA00023110"/>
    </source>
</evidence>
<dbReference type="AlphaFoldDB" id="A0A074KSE4"/>
<dbReference type="eggNOG" id="COG0545">
    <property type="taxonomic scope" value="Bacteria"/>
</dbReference>
<gene>
    <name evidence="6" type="ORF">EL17_14740</name>
</gene>